<comment type="caution">
    <text evidence="2">The sequence shown here is derived from an EMBL/GenBank/DDBJ whole genome shotgun (WGS) entry which is preliminary data.</text>
</comment>
<reference evidence="2 3" key="1">
    <citation type="journal article" date="2016" name="Front. Microbiol.">
        <title>Genomic Resource of Rice Seed Associated Bacteria.</title>
        <authorList>
            <person name="Midha S."/>
            <person name="Bansal K."/>
            <person name="Sharma S."/>
            <person name="Kumar N."/>
            <person name="Patil P.P."/>
            <person name="Chaudhry V."/>
            <person name="Patil P.B."/>
        </authorList>
    </citation>
    <scope>NUCLEOTIDE SEQUENCE [LARGE SCALE GENOMIC DNA]</scope>
    <source>
        <strain evidence="2 3">RSA3</strain>
    </source>
</reference>
<dbReference type="EMBL" id="LDRV01000013">
    <property type="protein sequence ID" value="KTS13919.1"/>
    <property type="molecule type" value="Genomic_DNA"/>
</dbReference>
<dbReference type="PROSITE" id="PS51819">
    <property type="entry name" value="VOC"/>
    <property type="match status" value="1"/>
</dbReference>
<dbReference type="AlphaFoldDB" id="A0A147FBE0"/>
<accession>A0A147FBE0</accession>
<dbReference type="InterPro" id="IPR029068">
    <property type="entry name" value="Glyas_Bleomycin-R_OHBP_Dase"/>
</dbReference>
<dbReference type="PATRIC" id="fig|2033.4.peg.1524"/>
<sequence>MPGLHHLDIWIAHPDDLTDWIWLLTRLGWTTEAEWPGGSTFTAGGAYISVTTTPNTIDAPHDRRRPGVNHLAFEGGAPAEVDRLMTDAPAHGWGPLYVDRYPHAGGPQHYAGWLENTAGFKVEIVAD</sequence>
<proteinExistence type="predicted"/>
<gene>
    <name evidence="2" type="ORF">RSA3_02410</name>
</gene>
<dbReference type="Gene3D" id="3.10.180.10">
    <property type="entry name" value="2,3-Dihydroxybiphenyl 1,2-Dioxygenase, domain 1"/>
    <property type="match status" value="1"/>
</dbReference>
<feature type="domain" description="VOC" evidence="1">
    <location>
        <begin position="3"/>
        <end position="127"/>
    </location>
</feature>
<evidence type="ECO:0000313" key="2">
    <source>
        <dbReference type="EMBL" id="KTS13919.1"/>
    </source>
</evidence>
<dbReference type="SUPFAM" id="SSF54593">
    <property type="entry name" value="Glyoxalase/Bleomycin resistance protein/Dihydroxybiphenyl dioxygenase"/>
    <property type="match status" value="1"/>
</dbReference>
<organism evidence="2 3">
    <name type="scientific">Microbacterium testaceum</name>
    <name type="common">Aureobacterium testaceum</name>
    <name type="synonym">Brevibacterium testaceum</name>
    <dbReference type="NCBI Taxonomy" id="2033"/>
    <lineage>
        <taxon>Bacteria</taxon>
        <taxon>Bacillati</taxon>
        <taxon>Actinomycetota</taxon>
        <taxon>Actinomycetes</taxon>
        <taxon>Micrococcales</taxon>
        <taxon>Microbacteriaceae</taxon>
        <taxon>Microbacterium</taxon>
    </lineage>
</organism>
<dbReference type="Proteomes" id="UP000072189">
    <property type="component" value="Unassembled WGS sequence"/>
</dbReference>
<protein>
    <submittedName>
        <fullName evidence="2">Glyoxalase</fullName>
    </submittedName>
</protein>
<evidence type="ECO:0000259" key="1">
    <source>
        <dbReference type="PROSITE" id="PS51819"/>
    </source>
</evidence>
<evidence type="ECO:0000313" key="3">
    <source>
        <dbReference type="Proteomes" id="UP000072189"/>
    </source>
</evidence>
<dbReference type="InterPro" id="IPR037523">
    <property type="entry name" value="VOC_core"/>
</dbReference>
<name>A0A147FBE0_MICTE</name>
<dbReference type="RefSeq" id="WP_058613142.1">
    <property type="nucleotide sequence ID" value="NZ_LDRR01000022.1"/>
</dbReference>